<dbReference type="OrthoDB" id="3269456at2759"/>
<name>A0A8H6LUZ0_9AGAR</name>
<proteinExistence type="predicted"/>
<sequence length="307" mass="34879">MFYRYDSTEARLRLDSCIQEAAQHEDPGIVKTLSAILPADYEVVEFMQPPCLRLVKQSEGEHEEATVAVRGILCDKTLPPIYTLASHKFEHVRYLRQFVRLTGLGSMSFHDSLTRIDDIESRFREADGVTHLEGFSFGEFEEEECVAMHARYLTERRFVLGQRHIPFPPEIDPNDALEAARGTKFIRIADNVVQYSKKVVNEDGTVLYEPLSPAEFKMGDIVEATGTFVAYPEREEGHYVMVFALRALTMLDSTIREAAKPTFKPKTEIDQRKAARRKKGKMPTMGNLKRSYISYGTPTRRGGAMGT</sequence>
<organism evidence="2 3">
    <name type="scientific">Ephemerocybe angulata</name>
    <dbReference type="NCBI Taxonomy" id="980116"/>
    <lineage>
        <taxon>Eukaryota</taxon>
        <taxon>Fungi</taxon>
        <taxon>Dikarya</taxon>
        <taxon>Basidiomycota</taxon>
        <taxon>Agaricomycotina</taxon>
        <taxon>Agaricomycetes</taxon>
        <taxon>Agaricomycetidae</taxon>
        <taxon>Agaricales</taxon>
        <taxon>Agaricineae</taxon>
        <taxon>Psathyrellaceae</taxon>
        <taxon>Ephemerocybe</taxon>
    </lineage>
</organism>
<comment type="caution">
    <text evidence="2">The sequence shown here is derived from an EMBL/GenBank/DDBJ whole genome shotgun (WGS) entry which is preliminary data.</text>
</comment>
<dbReference type="EMBL" id="JACGCI010000113">
    <property type="protein sequence ID" value="KAF6744858.1"/>
    <property type="molecule type" value="Genomic_DNA"/>
</dbReference>
<keyword evidence="3" id="KW-1185">Reference proteome</keyword>
<feature type="region of interest" description="Disordered" evidence="1">
    <location>
        <begin position="268"/>
        <end position="307"/>
    </location>
</feature>
<dbReference type="Proteomes" id="UP000521943">
    <property type="component" value="Unassembled WGS sequence"/>
</dbReference>
<dbReference type="AlphaFoldDB" id="A0A8H6LUZ0"/>
<evidence type="ECO:0000256" key="1">
    <source>
        <dbReference type="SAM" id="MobiDB-lite"/>
    </source>
</evidence>
<reference evidence="2 3" key="1">
    <citation type="submission" date="2020-07" db="EMBL/GenBank/DDBJ databases">
        <title>Comparative genomics of pyrophilous fungi reveals a link between fire events and developmental genes.</title>
        <authorList>
            <consortium name="DOE Joint Genome Institute"/>
            <person name="Steindorff A.S."/>
            <person name="Carver A."/>
            <person name="Calhoun S."/>
            <person name="Stillman K."/>
            <person name="Liu H."/>
            <person name="Lipzen A."/>
            <person name="Pangilinan J."/>
            <person name="Labutti K."/>
            <person name="Bruns T.D."/>
            <person name="Grigoriev I.V."/>
        </authorList>
    </citation>
    <scope>NUCLEOTIDE SEQUENCE [LARGE SCALE GENOMIC DNA]</scope>
    <source>
        <strain evidence="2 3">CBS 144469</strain>
    </source>
</reference>
<accession>A0A8H6LUZ0</accession>
<evidence type="ECO:0000313" key="2">
    <source>
        <dbReference type="EMBL" id="KAF6744858.1"/>
    </source>
</evidence>
<protein>
    <submittedName>
        <fullName evidence="2">Uncharacterized protein</fullName>
    </submittedName>
</protein>
<gene>
    <name evidence="2" type="ORF">DFP72DRAFT_1078067</name>
</gene>
<evidence type="ECO:0000313" key="3">
    <source>
        <dbReference type="Proteomes" id="UP000521943"/>
    </source>
</evidence>